<feature type="region of interest" description="Disordered" evidence="1">
    <location>
        <begin position="559"/>
        <end position="585"/>
    </location>
</feature>
<feature type="compositionally biased region" description="Basic and acidic residues" evidence="1">
    <location>
        <begin position="917"/>
        <end position="926"/>
    </location>
</feature>
<protein>
    <submittedName>
        <fullName evidence="2">BDP1 factor</fullName>
    </submittedName>
</protein>
<dbReference type="AlphaFoldDB" id="A0A7L3N9D4"/>
<feature type="compositionally biased region" description="Basic and acidic residues" evidence="1">
    <location>
        <begin position="1"/>
        <end position="10"/>
    </location>
</feature>
<feature type="compositionally biased region" description="Polar residues" evidence="1">
    <location>
        <begin position="395"/>
        <end position="410"/>
    </location>
</feature>
<dbReference type="EMBL" id="VZUB01005673">
    <property type="protein sequence ID" value="NXU75556.1"/>
    <property type="molecule type" value="Genomic_DNA"/>
</dbReference>
<accession>A0A7L3N9D4</accession>
<feature type="compositionally biased region" description="Basic and acidic residues" evidence="1">
    <location>
        <begin position="17"/>
        <end position="36"/>
    </location>
</feature>
<feature type="region of interest" description="Disordered" evidence="1">
    <location>
        <begin position="354"/>
        <end position="417"/>
    </location>
</feature>
<feature type="region of interest" description="Disordered" evidence="1">
    <location>
        <begin position="748"/>
        <end position="819"/>
    </location>
</feature>
<feature type="region of interest" description="Disordered" evidence="1">
    <location>
        <begin position="1"/>
        <end position="180"/>
    </location>
</feature>
<comment type="caution">
    <text evidence="2">The sequence shown here is derived from an EMBL/GenBank/DDBJ whole genome shotgun (WGS) entry which is preliminary data.</text>
</comment>
<feature type="non-terminal residue" evidence="2">
    <location>
        <position position="1"/>
    </location>
</feature>
<feature type="compositionally biased region" description="Basic and acidic residues" evidence="1">
    <location>
        <begin position="775"/>
        <end position="790"/>
    </location>
</feature>
<feature type="compositionally biased region" description="Polar residues" evidence="1">
    <location>
        <begin position="755"/>
        <end position="774"/>
    </location>
</feature>
<feature type="compositionally biased region" description="Polar residues" evidence="1">
    <location>
        <begin position="369"/>
        <end position="381"/>
    </location>
</feature>
<feature type="compositionally biased region" description="Basic and acidic residues" evidence="1">
    <location>
        <begin position="66"/>
        <end position="75"/>
    </location>
</feature>
<evidence type="ECO:0000313" key="2">
    <source>
        <dbReference type="EMBL" id="NXU75556.1"/>
    </source>
</evidence>
<feature type="compositionally biased region" description="Low complexity" evidence="1">
    <location>
        <begin position="878"/>
        <end position="892"/>
    </location>
</feature>
<evidence type="ECO:0000256" key="1">
    <source>
        <dbReference type="SAM" id="MobiDB-lite"/>
    </source>
</evidence>
<dbReference type="OrthoDB" id="272624at2759"/>
<feature type="region of interest" description="Disordered" evidence="1">
    <location>
        <begin position="841"/>
        <end position="927"/>
    </location>
</feature>
<sequence>MRVTRKRDYPEGDENREEDKAENKDAEECLVLEKSDLSTQNSSNVLEAASFSKATRKRNFTDSEEASCKRIRQDNRLQSPEVSSEGENQVEQEDDSLLSASQEKNSDNISRKQSKRSSKQIALPKHLSEPRHAGSSASECEADCSEKGNQRQAAKLSVTRGKSLKTACRKKSGKEHRSSEATLVTLRAFQEEEEEEETDELEPDDEDKCFAPEEVNKAPVFVPIGLRSPKPVPVQIEETMELEIPVDIPDVQVAMDVEGLSEVSVQPVLQTEEKVSTSAAETTTHENPVVEKGINDGSTEAAMTLLAMGDPMFQLKTSSEEWTDKLPTQDELNMVNSIVSHAYSIQNRTSSQYLLSSDTSTKEVGPSGDGSNINVKDQSAGTRIGAEEYFEKNATDNSDSSLPMVNSTRPTRGKLMQPEPDLGGLQSHEIVIQKSLNTNAPVEQLEQVESSKSSLRGTVEMQNVEQEQLKPAVGDSSVLHVFPTRSVELFKQTDKTERTEKEIRDAWENSEDVRPATTSPKPEKCHLGLEVPSSVDGLPEQNPCPPEYNISTTNFAQKEACSPDSQQQYVSSTEETPAVNEDPRCPKEEQTFILTLVEIPADSKQFGAPALLEQNSEPLLPAPILISPINASETSVTEVESMGSSTTAAAAPLNSSMETTQLESVSVEPIPNLQTTQKRSAAELEEHDFSPAKKAPSAIVVEDNLEATYQGYSAKSTNAPMTASGIPFQKTEASAKEKGLISVLMPESVSPRAGRSQTETLENPGKTTVENSASRQEEVMSRLTSNRKEVISGQVMQGSVCESEHSEHTGSLASTSKTPLLRCGRKPLGFLSLICKKSSSKSAEDTKGNRRKIQKPQLVTASRSLKRPAPSTKDGRESCSLPSTSTSSSLECKNVADPAVLIPSNEPSEKLPLCPKGQEKEEEPTRISEYFFSDIFMEVDDSE</sequence>
<name>A0A7L3N9D4_9AVES</name>
<organism evidence="2 3">
    <name type="scientific">Oreotrochilus melanogaster</name>
    <dbReference type="NCBI Taxonomy" id="689266"/>
    <lineage>
        <taxon>Eukaryota</taxon>
        <taxon>Metazoa</taxon>
        <taxon>Chordata</taxon>
        <taxon>Craniata</taxon>
        <taxon>Vertebrata</taxon>
        <taxon>Euteleostomi</taxon>
        <taxon>Archelosauria</taxon>
        <taxon>Archosauria</taxon>
        <taxon>Dinosauria</taxon>
        <taxon>Saurischia</taxon>
        <taxon>Theropoda</taxon>
        <taxon>Coelurosauria</taxon>
        <taxon>Aves</taxon>
        <taxon>Neognathae</taxon>
        <taxon>Neoaves</taxon>
        <taxon>Strisores</taxon>
        <taxon>Apodiformes</taxon>
        <taxon>Trochilidae</taxon>
        <taxon>Oreotrochilus</taxon>
    </lineage>
</organism>
<feature type="compositionally biased region" description="Polar residues" evidence="1">
    <location>
        <begin position="76"/>
        <end position="87"/>
    </location>
</feature>
<feature type="non-terminal residue" evidence="2">
    <location>
        <position position="943"/>
    </location>
</feature>
<reference evidence="2 3" key="1">
    <citation type="submission" date="2019-09" db="EMBL/GenBank/DDBJ databases">
        <title>Bird 10,000 Genomes (B10K) Project - Family phase.</title>
        <authorList>
            <person name="Zhang G."/>
        </authorList>
    </citation>
    <scope>NUCLEOTIDE SEQUENCE [LARGE SCALE GENOMIC DNA]</scope>
    <source>
        <strain evidence="2">OUT-0002</strain>
    </source>
</reference>
<feature type="region of interest" description="Disordered" evidence="1">
    <location>
        <begin position="509"/>
        <end position="528"/>
    </location>
</feature>
<gene>
    <name evidence="2" type="primary">Bdp1_1</name>
    <name evidence="2" type="ORF">OREMEL_R13588</name>
</gene>
<feature type="compositionally biased region" description="Basic and acidic residues" evidence="1">
    <location>
        <begin position="385"/>
        <end position="394"/>
    </location>
</feature>
<feature type="compositionally biased region" description="Polar residues" evidence="1">
    <location>
        <begin position="809"/>
        <end position="818"/>
    </location>
</feature>
<feature type="compositionally biased region" description="Polar residues" evidence="1">
    <location>
        <begin position="563"/>
        <end position="575"/>
    </location>
</feature>
<keyword evidence="3" id="KW-1185">Reference proteome</keyword>
<dbReference type="Proteomes" id="UP000579904">
    <property type="component" value="Unassembled WGS sequence"/>
</dbReference>
<proteinExistence type="predicted"/>
<evidence type="ECO:0000313" key="3">
    <source>
        <dbReference type="Proteomes" id="UP000579904"/>
    </source>
</evidence>